<dbReference type="InterPro" id="IPR036047">
    <property type="entry name" value="F-box-like_dom_sf"/>
</dbReference>
<gene>
    <name evidence="3" type="ORF">BGZ80_008938</name>
</gene>
<keyword evidence="4" id="KW-1185">Reference proteome</keyword>
<dbReference type="CDD" id="cd09917">
    <property type="entry name" value="F-box_SF"/>
    <property type="match status" value="1"/>
</dbReference>
<evidence type="ECO:0000313" key="4">
    <source>
        <dbReference type="Proteomes" id="UP000703661"/>
    </source>
</evidence>
<feature type="chain" id="PRO_5040260337" description="F-box domain-containing protein" evidence="1">
    <location>
        <begin position="21"/>
        <end position="502"/>
    </location>
</feature>
<evidence type="ECO:0000256" key="1">
    <source>
        <dbReference type="SAM" id="SignalP"/>
    </source>
</evidence>
<dbReference type="OrthoDB" id="2338606at2759"/>
<evidence type="ECO:0000259" key="2">
    <source>
        <dbReference type="Pfam" id="PF12937"/>
    </source>
</evidence>
<feature type="signal peptide" evidence="1">
    <location>
        <begin position="1"/>
        <end position="20"/>
    </location>
</feature>
<comment type="caution">
    <text evidence="3">The sequence shown here is derived from an EMBL/GenBank/DDBJ whole genome shotgun (WGS) entry which is preliminary data.</text>
</comment>
<dbReference type="Pfam" id="PF12937">
    <property type="entry name" value="F-box-like"/>
    <property type="match status" value="1"/>
</dbReference>
<dbReference type="Proteomes" id="UP000703661">
    <property type="component" value="Unassembled WGS sequence"/>
</dbReference>
<dbReference type="InterPro" id="IPR032675">
    <property type="entry name" value="LRR_dom_sf"/>
</dbReference>
<accession>A0A9P6MX17</accession>
<dbReference type="AlphaFoldDB" id="A0A9P6MX17"/>
<sequence>MNPPVIHPLLLSELLWSVASYVQPRDYHSCGLVCKAWNASFNTLIWDSCVVDHSIDARSPISAETLRSHAHLIHTLTHRGPIPPEYFLIQYPNLKTLRIHAETLTFGEDKKYDTKAAMEMWLGVAMLIRDTSTLTTVELSPNRCVLANRVWNSIEGNSTVTTLRLSNFDVNYERQARIFWRACTTLETLEMEHCFVYSRRRSNGCVPDSFPRMKEIKLQDLRLRSGNLIRTMANSPQLLSLFWRGGRAQDWFRIREIHNGLEATTGFLSLESLDLSSSNLADVDISQIIRGMKKPIVKLGLVKTGAGSLTIEALGPHLRTIQGLDFRGCYQVKSHDIIMFLRSCPNLISLKAGMLHASDMEEDERWACEDNLRVLYVHIRVSLDEDESRYVFTCLSRLTLLQEFDIARYGYTFLSVDDIIKRPLQFRLNCGLGQLSTLSRMERLSFGANGQAMTMDEGLWIKRHWRRLKTIQGKFSADNRSQKSLRKLFREEAKPNPIGVAS</sequence>
<organism evidence="3 4">
    <name type="scientific">Entomortierella chlamydospora</name>
    <dbReference type="NCBI Taxonomy" id="101097"/>
    <lineage>
        <taxon>Eukaryota</taxon>
        <taxon>Fungi</taxon>
        <taxon>Fungi incertae sedis</taxon>
        <taxon>Mucoromycota</taxon>
        <taxon>Mortierellomycotina</taxon>
        <taxon>Mortierellomycetes</taxon>
        <taxon>Mortierellales</taxon>
        <taxon>Mortierellaceae</taxon>
        <taxon>Entomortierella</taxon>
    </lineage>
</organism>
<name>A0A9P6MX17_9FUNG</name>
<feature type="domain" description="F-box" evidence="2">
    <location>
        <begin position="13"/>
        <end position="46"/>
    </location>
</feature>
<protein>
    <recommendedName>
        <fullName evidence="2">F-box domain-containing protein</fullName>
    </recommendedName>
</protein>
<evidence type="ECO:0000313" key="3">
    <source>
        <dbReference type="EMBL" id="KAG0016791.1"/>
    </source>
</evidence>
<reference evidence="3" key="1">
    <citation type="journal article" date="2020" name="Fungal Divers.">
        <title>Resolving the Mortierellaceae phylogeny through synthesis of multi-gene phylogenetics and phylogenomics.</title>
        <authorList>
            <person name="Vandepol N."/>
            <person name="Liber J."/>
            <person name="Desiro A."/>
            <person name="Na H."/>
            <person name="Kennedy M."/>
            <person name="Barry K."/>
            <person name="Grigoriev I.V."/>
            <person name="Miller A.N."/>
            <person name="O'Donnell K."/>
            <person name="Stajich J.E."/>
            <person name="Bonito G."/>
        </authorList>
    </citation>
    <scope>NUCLEOTIDE SEQUENCE</scope>
    <source>
        <strain evidence="3">NRRL 2769</strain>
    </source>
</reference>
<dbReference type="SUPFAM" id="SSF52047">
    <property type="entry name" value="RNI-like"/>
    <property type="match status" value="1"/>
</dbReference>
<dbReference type="InterPro" id="IPR001810">
    <property type="entry name" value="F-box_dom"/>
</dbReference>
<dbReference type="EMBL" id="JAAAID010000502">
    <property type="protein sequence ID" value="KAG0016791.1"/>
    <property type="molecule type" value="Genomic_DNA"/>
</dbReference>
<proteinExistence type="predicted"/>
<dbReference type="SUPFAM" id="SSF81383">
    <property type="entry name" value="F-box domain"/>
    <property type="match status" value="1"/>
</dbReference>
<keyword evidence="1" id="KW-0732">Signal</keyword>
<dbReference type="Gene3D" id="3.80.10.10">
    <property type="entry name" value="Ribonuclease Inhibitor"/>
    <property type="match status" value="1"/>
</dbReference>